<dbReference type="PROSITE" id="PS50994">
    <property type="entry name" value="INTEGRASE"/>
    <property type="match status" value="1"/>
</dbReference>
<reference evidence="2 3" key="1">
    <citation type="submission" date="2016-10" db="EMBL/GenBank/DDBJ databases">
        <authorList>
            <person name="de Groot N.N."/>
        </authorList>
    </citation>
    <scope>NUCLEOTIDE SEQUENCE [LARGE SCALE GENOMIC DNA]</scope>
    <source>
        <strain evidence="2 3">DSM 1801</strain>
    </source>
</reference>
<dbReference type="SUPFAM" id="SSF53098">
    <property type="entry name" value="Ribonuclease H-like"/>
    <property type="match status" value="1"/>
</dbReference>
<dbReference type="RefSeq" id="WP_143066319.1">
    <property type="nucleotide sequence ID" value="NZ_FOHN01000004.1"/>
</dbReference>
<name>A0A1I0A0I0_9FIRM</name>
<dbReference type="GO" id="GO:0015074">
    <property type="term" value="P:DNA integration"/>
    <property type="evidence" value="ECO:0007669"/>
    <property type="project" value="InterPro"/>
</dbReference>
<protein>
    <submittedName>
        <fullName evidence="2">Transposase InsO and inactivated derivatives</fullName>
    </submittedName>
</protein>
<accession>A0A1I0A0I0</accession>
<dbReference type="PANTHER" id="PTHR46889">
    <property type="entry name" value="TRANSPOSASE INSF FOR INSERTION SEQUENCE IS3B-RELATED"/>
    <property type="match status" value="1"/>
</dbReference>
<gene>
    <name evidence="2" type="ORF">SAMN04487772_104198</name>
</gene>
<dbReference type="Pfam" id="PF00665">
    <property type="entry name" value="rve"/>
    <property type="match status" value="1"/>
</dbReference>
<proteinExistence type="predicted"/>
<dbReference type="Gene3D" id="3.30.420.10">
    <property type="entry name" value="Ribonuclease H-like superfamily/Ribonuclease H"/>
    <property type="match status" value="1"/>
</dbReference>
<evidence type="ECO:0000259" key="1">
    <source>
        <dbReference type="PROSITE" id="PS50994"/>
    </source>
</evidence>
<dbReference type="InterPro" id="IPR050900">
    <property type="entry name" value="Transposase_IS3/IS150/IS904"/>
</dbReference>
<dbReference type="InterPro" id="IPR012337">
    <property type="entry name" value="RNaseH-like_sf"/>
</dbReference>
<sequence>VRRKKPGYQKHNPHKVFPNLIRQDFSAPDANQRWCTDFTYLFLKDGSVRYNCAILDLHDRSIISSITDKEITSDLAIRTLKKALPSQPKIKGELILHSDQGSQYTSHAFTSYCESVGVTQSMSKAGYPYDNAPMERYYNTLKNELIYQHEYKTDEELNVAIEEYAYTWYNHVRPHSYNGYKTPFEARYSK</sequence>
<evidence type="ECO:0000313" key="3">
    <source>
        <dbReference type="Proteomes" id="UP000199800"/>
    </source>
</evidence>
<dbReference type="InterPro" id="IPR048020">
    <property type="entry name" value="Transpos_IS3"/>
</dbReference>
<dbReference type="EMBL" id="FOHN01000004">
    <property type="protein sequence ID" value="SES87603.1"/>
    <property type="molecule type" value="Genomic_DNA"/>
</dbReference>
<dbReference type="NCBIfam" id="NF033516">
    <property type="entry name" value="transpos_IS3"/>
    <property type="match status" value="1"/>
</dbReference>
<feature type="domain" description="Integrase catalytic" evidence="1">
    <location>
        <begin position="24"/>
        <end position="190"/>
    </location>
</feature>
<dbReference type="Pfam" id="PF13333">
    <property type="entry name" value="rve_2"/>
    <property type="match status" value="1"/>
</dbReference>
<dbReference type="AlphaFoldDB" id="A0A1I0A0I0"/>
<dbReference type="PANTHER" id="PTHR46889:SF4">
    <property type="entry name" value="TRANSPOSASE INSO FOR INSERTION SEQUENCE ELEMENT IS911B-RELATED"/>
    <property type="match status" value="1"/>
</dbReference>
<evidence type="ECO:0000313" key="2">
    <source>
        <dbReference type="EMBL" id="SES87603.1"/>
    </source>
</evidence>
<keyword evidence="3" id="KW-1185">Reference proteome</keyword>
<dbReference type="GO" id="GO:0003676">
    <property type="term" value="F:nucleic acid binding"/>
    <property type="evidence" value="ECO:0007669"/>
    <property type="project" value="InterPro"/>
</dbReference>
<dbReference type="Proteomes" id="UP000199800">
    <property type="component" value="Unassembled WGS sequence"/>
</dbReference>
<dbReference type="InterPro" id="IPR001584">
    <property type="entry name" value="Integrase_cat-core"/>
</dbReference>
<feature type="non-terminal residue" evidence="2">
    <location>
        <position position="1"/>
    </location>
</feature>
<dbReference type="OrthoDB" id="9775203at2"/>
<organism evidence="2 3">
    <name type="scientific">[Clostridium] polysaccharolyticum</name>
    <dbReference type="NCBI Taxonomy" id="29364"/>
    <lineage>
        <taxon>Bacteria</taxon>
        <taxon>Bacillati</taxon>
        <taxon>Bacillota</taxon>
        <taxon>Clostridia</taxon>
        <taxon>Lachnospirales</taxon>
        <taxon>Lachnospiraceae</taxon>
    </lineage>
</organism>
<dbReference type="InterPro" id="IPR036397">
    <property type="entry name" value="RNaseH_sf"/>
</dbReference>